<dbReference type="AlphaFoldDB" id="A0A2P2QPC6"/>
<proteinExistence type="predicted"/>
<reference evidence="1" key="1">
    <citation type="submission" date="2018-02" db="EMBL/GenBank/DDBJ databases">
        <title>Rhizophora mucronata_Transcriptome.</title>
        <authorList>
            <person name="Meera S.P."/>
            <person name="Sreeshan A."/>
            <person name="Augustine A."/>
        </authorList>
    </citation>
    <scope>NUCLEOTIDE SEQUENCE</scope>
    <source>
        <tissue evidence="1">Leaf</tissue>
    </source>
</reference>
<organism evidence="1">
    <name type="scientific">Rhizophora mucronata</name>
    <name type="common">Asiatic mangrove</name>
    <dbReference type="NCBI Taxonomy" id="61149"/>
    <lineage>
        <taxon>Eukaryota</taxon>
        <taxon>Viridiplantae</taxon>
        <taxon>Streptophyta</taxon>
        <taxon>Embryophyta</taxon>
        <taxon>Tracheophyta</taxon>
        <taxon>Spermatophyta</taxon>
        <taxon>Magnoliopsida</taxon>
        <taxon>eudicotyledons</taxon>
        <taxon>Gunneridae</taxon>
        <taxon>Pentapetalae</taxon>
        <taxon>rosids</taxon>
        <taxon>fabids</taxon>
        <taxon>Malpighiales</taxon>
        <taxon>Rhizophoraceae</taxon>
        <taxon>Rhizophora</taxon>
    </lineage>
</organism>
<name>A0A2P2QPC6_RHIMU</name>
<sequence length="57" mass="6327">MAFKFWRVPTLAHRGLWGGGGETYAQGRVSTLPCPLNPFPNLITDITLVSLTKNIRN</sequence>
<protein>
    <submittedName>
        <fullName evidence="1">Uncharacterized protein</fullName>
    </submittedName>
</protein>
<evidence type="ECO:0000313" key="1">
    <source>
        <dbReference type="EMBL" id="MBX68724.1"/>
    </source>
</evidence>
<dbReference type="EMBL" id="GGEC01088240">
    <property type="protein sequence ID" value="MBX68724.1"/>
    <property type="molecule type" value="Transcribed_RNA"/>
</dbReference>
<accession>A0A2P2QPC6</accession>